<organism evidence="1 2">
    <name type="scientific">Forsythia ovata</name>
    <dbReference type="NCBI Taxonomy" id="205694"/>
    <lineage>
        <taxon>Eukaryota</taxon>
        <taxon>Viridiplantae</taxon>
        <taxon>Streptophyta</taxon>
        <taxon>Embryophyta</taxon>
        <taxon>Tracheophyta</taxon>
        <taxon>Spermatophyta</taxon>
        <taxon>Magnoliopsida</taxon>
        <taxon>eudicotyledons</taxon>
        <taxon>Gunneridae</taxon>
        <taxon>Pentapetalae</taxon>
        <taxon>asterids</taxon>
        <taxon>lamiids</taxon>
        <taxon>Lamiales</taxon>
        <taxon>Oleaceae</taxon>
        <taxon>Forsythieae</taxon>
        <taxon>Forsythia</taxon>
    </lineage>
</organism>
<dbReference type="Proteomes" id="UP001604277">
    <property type="component" value="Unassembled WGS sequence"/>
</dbReference>
<dbReference type="AlphaFoldDB" id="A0ABD1T7V9"/>
<gene>
    <name evidence="1" type="ORF">Fot_32460</name>
</gene>
<reference evidence="2" key="1">
    <citation type="submission" date="2024-07" db="EMBL/GenBank/DDBJ databases">
        <title>Two chromosome-level genome assemblies of Korean endemic species Abeliophyllum distichum and Forsythia ovata (Oleaceae).</title>
        <authorList>
            <person name="Jang H."/>
        </authorList>
    </citation>
    <scope>NUCLEOTIDE SEQUENCE [LARGE SCALE GENOMIC DNA]</scope>
</reference>
<accession>A0ABD1T7V9</accession>
<proteinExistence type="predicted"/>
<evidence type="ECO:0000313" key="1">
    <source>
        <dbReference type="EMBL" id="KAL2508813.1"/>
    </source>
</evidence>
<keyword evidence="2" id="KW-1185">Reference proteome</keyword>
<comment type="caution">
    <text evidence="1">The sequence shown here is derived from an EMBL/GenBank/DDBJ whole genome shotgun (WGS) entry which is preliminary data.</text>
</comment>
<evidence type="ECO:0000313" key="2">
    <source>
        <dbReference type="Proteomes" id="UP001604277"/>
    </source>
</evidence>
<protein>
    <submittedName>
        <fullName evidence="1">Uncharacterized protein</fullName>
    </submittedName>
</protein>
<name>A0ABD1T7V9_9LAMI</name>
<dbReference type="EMBL" id="JBFOLJ010000009">
    <property type="protein sequence ID" value="KAL2508813.1"/>
    <property type="molecule type" value="Genomic_DNA"/>
</dbReference>
<sequence length="151" mass="16868">MHANVFILLTYLTEFIYPAGEVPSHLLTKKDFEVLIKLYAYKGDFSSISCSNHLFVKYGLMKRQGSNILPNIGLAGLAAKKIPPIVRGKEADKNQKKELSSAEAKLNAARALVAWSLVHKERNTWLQADLQTASKLCNHSIRAQELEEATE</sequence>